<name>A0ABV7A8B3_9BACI</name>
<dbReference type="RefSeq" id="WP_390306811.1">
    <property type="nucleotide sequence ID" value="NZ_JBHRRZ010000017.1"/>
</dbReference>
<gene>
    <name evidence="1" type="ORF">ACFODW_12185</name>
</gene>
<dbReference type="EMBL" id="JBHRRZ010000017">
    <property type="protein sequence ID" value="MFC2949094.1"/>
    <property type="molecule type" value="Genomic_DNA"/>
</dbReference>
<organism evidence="1 2">
    <name type="scientific">Virgibacillus sediminis</name>
    <dbReference type="NCBI Taxonomy" id="202260"/>
    <lineage>
        <taxon>Bacteria</taxon>
        <taxon>Bacillati</taxon>
        <taxon>Bacillota</taxon>
        <taxon>Bacilli</taxon>
        <taxon>Bacillales</taxon>
        <taxon>Bacillaceae</taxon>
        <taxon>Virgibacillus</taxon>
    </lineage>
</organism>
<sequence>MKRDNNRQSATWINNEALRGKPQLDIDRVIDKKLPGGAEYRREKNKKK</sequence>
<protein>
    <submittedName>
        <fullName evidence="1">Uncharacterized protein</fullName>
    </submittedName>
</protein>
<keyword evidence="2" id="KW-1185">Reference proteome</keyword>
<dbReference type="Proteomes" id="UP001595387">
    <property type="component" value="Unassembled WGS sequence"/>
</dbReference>
<proteinExistence type="predicted"/>
<reference evidence="2" key="1">
    <citation type="journal article" date="2019" name="Int. J. Syst. Evol. Microbiol.">
        <title>The Global Catalogue of Microorganisms (GCM) 10K type strain sequencing project: providing services to taxonomists for standard genome sequencing and annotation.</title>
        <authorList>
            <consortium name="The Broad Institute Genomics Platform"/>
            <consortium name="The Broad Institute Genome Sequencing Center for Infectious Disease"/>
            <person name="Wu L."/>
            <person name="Ma J."/>
        </authorList>
    </citation>
    <scope>NUCLEOTIDE SEQUENCE [LARGE SCALE GENOMIC DNA]</scope>
    <source>
        <strain evidence="2">KCTC 13193</strain>
    </source>
</reference>
<evidence type="ECO:0000313" key="2">
    <source>
        <dbReference type="Proteomes" id="UP001595387"/>
    </source>
</evidence>
<evidence type="ECO:0000313" key="1">
    <source>
        <dbReference type="EMBL" id="MFC2949094.1"/>
    </source>
</evidence>
<accession>A0ABV7A8B3</accession>
<comment type="caution">
    <text evidence="1">The sequence shown here is derived from an EMBL/GenBank/DDBJ whole genome shotgun (WGS) entry which is preliminary data.</text>
</comment>